<accession>A0A7Y8KLX9</accession>
<name>A0A7Y8KLX9_9PSED</name>
<evidence type="ECO:0000313" key="2">
    <source>
        <dbReference type="Proteomes" id="UP000561369"/>
    </source>
</evidence>
<evidence type="ECO:0008006" key="3">
    <source>
        <dbReference type="Google" id="ProtNLM"/>
    </source>
</evidence>
<comment type="caution">
    <text evidence="1">The sequence shown here is derived from an EMBL/GenBank/DDBJ whole genome shotgun (WGS) entry which is preliminary data.</text>
</comment>
<organism evidence="1 2">
    <name type="scientific">Pseudomonas salomonii</name>
    <dbReference type="NCBI Taxonomy" id="191391"/>
    <lineage>
        <taxon>Bacteria</taxon>
        <taxon>Pseudomonadati</taxon>
        <taxon>Pseudomonadota</taxon>
        <taxon>Gammaproteobacteria</taxon>
        <taxon>Pseudomonadales</taxon>
        <taxon>Pseudomonadaceae</taxon>
        <taxon>Pseudomonas</taxon>
    </lineage>
</organism>
<sequence>MRKVRPQDVLADFIVQVDSALSHYERILVALKGTQNEKLDITIMSRNLFYSVFVDFECFVSDLFVSYLNRDFSQYQATFEGVVKKAAKGSKVSPWLISRIAFDIPTHLKLEELADAIDPLGWNLTFKDSAQMKQKAMDWLVDPYKAKIQALNDEDANLIDSARSIRNWIAHQSTGSGIIMNDMLKNIDKGPGTPNHELGSGVKDITNIGFFLKSQNNGERRVHAYARRLKEAALNLTV</sequence>
<reference evidence="1 2" key="1">
    <citation type="submission" date="2020-04" db="EMBL/GenBank/DDBJ databases">
        <title>Molecular characterization of pseudomonads from Agaricus bisporus reveal novel blotch 2 pathogens in Western Europe.</title>
        <authorList>
            <person name="Taparia T."/>
            <person name="Krijger M."/>
            <person name="Haynes E."/>
            <person name="Elpinstone J.G."/>
            <person name="Noble R."/>
            <person name="Van Der Wolf J."/>
        </authorList>
    </citation>
    <scope>NUCLEOTIDE SEQUENCE [LARGE SCALE GENOMIC DNA]</scope>
    <source>
        <strain evidence="1 2">IPO3765</strain>
    </source>
</reference>
<dbReference type="AlphaFoldDB" id="A0A7Y8KLX9"/>
<dbReference type="EMBL" id="JACAQV010000005">
    <property type="protein sequence ID" value="NWF06685.1"/>
    <property type="molecule type" value="Genomic_DNA"/>
</dbReference>
<protein>
    <recommendedName>
        <fullName evidence="3">RiboL-PSP-HEPN domain-containing protein</fullName>
    </recommendedName>
</protein>
<dbReference type="RefSeq" id="WP_177023609.1">
    <property type="nucleotide sequence ID" value="NZ_JACAQV010000005.1"/>
</dbReference>
<dbReference type="Proteomes" id="UP000561369">
    <property type="component" value="Unassembled WGS sequence"/>
</dbReference>
<evidence type="ECO:0000313" key="1">
    <source>
        <dbReference type="EMBL" id="NWF06685.1"/>
    </source>
</evidence>
<proteinExistence type="predicted"/>
<gene>
    <name evidence="1" type="ORF">HX810_03220</name>
</gene>